<organism evidence="2 3">
    <name type="scientific">Parathielavia appendiculata</name>
    <dbReference type="NCBI Taxonomy" id="2587402"/>
    <lineage>
        <taxon>Eukaryota</taxon>
        <taxon>Fungi</taxon>
        <taxon>Dikarya</taxon>
        <taxon>Ascomycota</taxon>
        <taxon>Pezizomycotina</taxon>
        <taxon>Sordariomycetes</taxon>
        <taxon>Sordariomycetidae</taxon>
        <taxon>Sordariales</taxon>
        <taxon>Chaetomiaceae</taxon>
        <taxon>Parathielavia</taxon>
    </lineage>
</organism>
<comment type="caution">
    <text evidence="2">The sequence shown here is derived from an EMBL/GenBank/DDBJ whole genome shotgun (WGS) entry which is preliminary data.</text>
</comment>
<feature type="region of interest" description="Disordered" evidence="1">
    <location>
        <begin position="122"/>
        <end position="143"/>
    </location>
</feature>
<gene>
    <name evidence="2" type="ORF">N657DRAFT_640715</name>
</gene>
<accession>A0AAN6U641</accession>
<evidence type="ECO:0000256" key="1">
    <source>
        <dbReference type="SAM" id="MobiDB-lite"/>
    </source>
</evidence>
<proteinExistence type="predicted"/>
<evidence type="ECO:0008006" key="4">
    <source>
        <dbReference type="Google" id="ProtNLM"/>
    </source>
</evidence>
<dbReference type="InterPro" id="IPR008775">
    <property type="entry name" value="Phytyl_CoA_dOase-like"/>
</dbReference>
<evidence type="ECO:0000313" key="3">
    <source>
        <dbReference type="Proteomes" id="UP001302602"/>
    </source>
</evidence>
<dbReference type="EMBL" id="MU853224">
    <property type="protein sequence ID" value="KAK4126854.1"/>
    <property type="molecule type" value="Genomic_DNA"/>
</dbReference>
<dbReference type="PANTHER" id="PTHR40470">
    <property type="entry name" value="PHYTANOYL-COA DIOXYGENASE FAMILY PROTEIN (AFU_ORTHOLOGUE AFUA_2G15850)"/>
    <property type="match status" value="1"/>
</dbReference>
<dbReference type="GeneID" id="87828788"/>
<dbReference type="AlphaFoldDB" id="A0AAN6U641"/>
<evidence type="ECO:0000313" key="2">
    <source>
        <dbReference type="EMBL" id="KAK4126854.1"/>
    </source>
</evidence>
<name>A0AAN6U641_9PEZI</name>
<dbReference type="SUPFAM" id="SSF51197">
    <property type="entry name" value="Clavaminate synthase-like"/>
    <property type="match status" value="1"/>
</dbReference>
<dbReference type="PANTHER" id="PTHR40470:SF1">
    <property type="entry name" value="PHYTANOYL-COA DIOXYGENASE FAMILY PROTEIN (AFU_ORTHOLOGUE AFUA_2G15850)"/>
    <property type="match status" value="1"/>
</dbReference>
<protein>
    <recommendedName>
        <fullName evidence="4">Phytanoyl-CoA dioxygenase</fullName>
    </recommendedName>
</protein>
<dbReference type="RefSeq" id="XP_062650625.1">
    <property type="nucleotide sequence ID" value="XM_062792019.1"/>
</dbReference>
<dbReference type="Proteomes" id="UP001302602">
    <property type="component" value="Unassembled WGS sequence"/>
</dbReference>
<dbReference type="Gene3D" id="2.60.120.620">
    <property type="entry name" value="q2cbj1_9rhob like domain"/>
    <property type="match status" value="1"/>
</dbReference>
<dbReference type="Pfam" id="PF05721">
    <property type="entry name" value="PhyH"/>
    <property type="match status" value="1"/>
</dbReference>
<reference evidence="2" key="2">
    <citation type="submission" date="2023-05" db="EMBL/GenBank/DDBJ databases">
        <authorList>
            <consortium name="Lawrence Berkeley National Laboratory"/>
            <person name="Steindorff A."/>
            <person name="Hensen N."/>
            <person name="Bonometti L."/>
            <person name="Westerberg I."/>
            <person name="Brannstrom I.O."/>
            <person name="Guillou S."/>
            <person name="Cros-Aarteil S."/>
            <person name="Calhoun S."/>
            <person name="Haridas S."/>
            <person name="Kuo A."/>
            <person name="Mondo S."/>
            <person name="Pangilinan J."/>
            <person name="Riley R."/>
            <person name="Labutti K."/>
            <person name="Andreopoulos B."/>
            <person name="Lipzen A."/>
            <person name="Chen C."/>
            <person name="Yanf M."/>
            <person name="Daum C."/>
            <person name="Ng V."/>
            <person name="Clum A."/>
            <person name="Ohm R."/>
            <person name="Martin F."/>
            <person name="Silar P."/>
            <person name="Natvig D."/>
            <person name="Lalanne C."/>
            <person name="Gautier V."/>
            <person name="Ament-Velasquez S.L."/>
            <person name="Kruys A."/>
            <person name="Hutchinson M.I."/>
            <person name="Powell A.J."/>
            <person name="Barry K."/>
            <person name="Miller A.N."/>
            <person name="Grigoriev I.V."/>
            <person name="Debuchy R."/>
            <person name="Gladieux P."/>
            <person name="Thoren M.H."/>
            <person name="Johannesson H."/>
        </authorList>
    </citation>
    <scope>NUCLEOTIDE SEQUENCE</scope>
    <source>
        <strain evidence="2">CBS 731.68</strain>
    </source>
</reference>
<sequence length="338" mass="37482">MTTTTTTITTDPHPLLTRLRRDGFVILSSLLSPEELASLRGAAARLTTTARTGAWPHVRTVGKQFPPWDASLVARGEAGIWGVQHLLHPDLPCAREDRDEFVRLYFHPRLLAVAGELLQVSDGNVNGDGHGDGDDDGDDRSGGMMMELLNMLVRPSGPGAEKPFALRWHRDDIPPTATPEEELARLKTESGRQAYVHTQWNLPLFDDDSLIVVPGSHARARTEAERNADPYEDNMPGQVVVRLKAGDCVFYDNNILHRGVYYGERERMTLHGSVGHAKGSKERARNVLQHGVGEWVDRCDFSVLGDGKERRTAEGLRKRLVELGRENQGKDVGYSLEG</sequence>
<keyword evidence="3" id="KW-1185">Reference proteome</keyword>
<reference evidence="2" key="1">
    <citation type="journal article" date="2023" name="Mol. Phylogenet. Evol.">
        <title>Genome-scale phylogeny and comparative genomics of the fungal order Sordariales.</title>
        <authorList>
            <person name="Hensen N."/>
            <person name="Bonometti L."/>
            <person name="Westerberg I."/>
            <person name="Brannstrom I.O."/>
            <person name="Guillou S."/>
            <person name="Cros-Aarteil S."/>
            <person name="Calhoun S."/>
            <person name="Haridas S."/>
            <person name="Kuo A."/>
            <person name="Mondo S."/>
            <person name="Pangilinan J."/>
            <person name="Riley R."/>
            <person name="LaButti K."/>
            <person name="Andreopoulos B."/>
            <person name="Lipzen A."/>
            <person name="Chen C."/>
            <person name="Yan M."/>
            <person name="Daum C."/>
            <person name="Ng V."/>
            <person name="Clum A."/>
            <person name="Steindorff A."/>
            <person name="Ohm R.A."/>
            <person name="Martin F."/>
            <person name="Silar P."/>
            <person name="Natvig D.O."/>
            <person name="Lalanne C."/>
            <person name="Gautier V."/>
            <person name="Ament-Velasquez S.L."/>
            <person name="Kruys A."/>
            <person name="Hutchinson M.I."/>
            <person name="Powell A.J."/>
            <person name="Barry K."/>
            <person name="Miller A.N."/>
            <person name="Grigoriev I.V."/>
            <person name="Debuchy R."/>
            <person name="Gladieux P."/>
            <person name="Hiltunen Thoren M."/>
            <person name="Johannesson H."/>
        </authorList>
    </citation>
    <scope>NUCLEOTIDE SEQUENCE</scope>
    <source>
        <strain evidence="2">CBS 731.68</strain>
    </source>
</reference>